<evidence type="ECO:0000313" key="7">
    <source>
        <dbReference type="Proteomes" id="UP000466024"/>
    </source>
</evidence>
<dbReference type="PANTHER" id="PTHR30346">
    <property type="entry name" value="TRANSCRIPTIONAL DUAL REGULATOR HCAR-RELATED"/>
    <property type="match status" value="1"/>
</dbReference>
<dbReference type="SUPFAM" id="SSF46785">
    <property type="entry name" value="Winged helix' DNA-binding domain"/>
    <property type="match status" value="1"/>
</dbReference>
<evidence type="ECO:0000256" key="1">
    <source>
        <dbReference type="ARBA" id="ARBA00009437"/>
    </source>
</evidence>
<dbReference type="InterPro" id="IPR000847">
    <property type="entry name" value="LysR_HTH_N"/>
</dbReference>
<keyword evidence="4" id="KW-0804">Transcription</keyword>
<dbReference type="AlphaFoldDB" id="A0A640WI76"/>
<gene>
    <name evidence="6" type="ORF">F0A16_00285</name>
</gene>
<dbReference type="SUPFAM" id="SSF53850">
    <property type="entry name" value="Periplasmic binding protein-like II"/>
    <property type="match status" value="1"/>
</dbReference>
<evidence type="ECO:0000256" key="3">
    <source>
        <dbReference type="ARBA" id="ARBA00023125"/>
    </source>
</evidence>
<dbReference type="GO" id="GO:0032993">
    <property type="term" value="C:protein-DNA complex"/>
    <property type="evidence" value="ECO:0007669"/>
    <property type="project" value="TreeGrafter"/>
</dbReference>
<dbReference type="GO" id="GO:0003677">
    <property type="term" value="F:DNA binding"/>
    <property type="evidence" value="ECO:0007669"/>
    <property type="project" value="UniProtKB-KW"/>
</dbReference>
<dbReference type="EMBL" id="VTPX01000001">
    <property type="protein sequence ID" value="KAA0020290.1"/>
    <property type="molecule type" value="Genomic_DNA"/>
</dbReference>
<dbReference type="Pfam" id="PF03466">
    <property type="entry name" value="LysR_substrate"/>
    <property type="match status" value="1"/>
</dbReference>
<evidence type="ECO:0000313" key="6">
    <source>
        <dbReference type="EMBL" id="KAA0020290.1"/>
    </source>
</evidence>
<evidence type="ECO:0000259" key="5">
    <source>
        <dbReference type="PROSITE" id="PS50931"/>
    </source>
</evidence>
<comment type="similarity">
    <text evidence="1">Belongs to the LysR transcriptional regulatory family.</text>
</comment>
<dbReference type="PRINTS" id="PR00039">
    <property type="entry name" value="HTHLYSR"/>
</dbReference>
<dbReference type="PANTHER" id="PTHR30346:SF28">
    <property type="entry name" value="HTH-TYPE TRANSCRIPTIONAL REGULATOR CYNR"/>
    <property type="match status" value="1"/>
</dbReference>
<comment type="caution">
    <text evidence="6">The sequence shown here is derived from an EMBL/GenBank/DDBJ whole genome shotgun (WGS) entry which is preliminary data.</text>
</comment>
<dbReference type="GO" id="GO:0003700">
    <property type="term" value="F:DNA-binding transcription factor activity"/>
    <property type="evidence" value="ECO:0007669"/>
    <property type="project" value="InterPro"/>
</dbReference>
<keyword evidence="2" id="KW-0805">Transcription regulation</keyword>
<evidence type="ECO:0000256" key="4">
    <source>
        <dbReference type="ARBA" id="ARBA00023163"/>
    </source>
</evidence>
<sequence length="298" mass="32717">MELRHLRYFVAAAEHGSVHEAAEQLHISQPTVSRQIHDLEDDLGATLFLRSARGLELTPVGEMFLRRAKRLLEDVEAAKVHAGRMAQGLSGRLSLGFVENATWGGLLPQILMRFKQHAPDVDLELLPLNSSDQIAQLESGRLDGGFIYPFGGIAPCMETLALDTHNVVAALPSAWLSETSPPHKLEELADRDFITFPRQIYPAYFDHLQRVCLSLGVPLRSIQTAETETAILSLVSSGMGAAIVNSANRFRPPSLIELVELENLSIPLTLTFIHAASNPNPALRSFLAIMEAECRASL</sequence>
<dbReference type="InterPro" id="IPR036388">
    <property type="entry name" value="WH-like_DNA-bd_sf"/>
</dbReference>
<proteinExistence type="inferred from homology"/>
<keyword evidence="3" id="KW-0238">DNA-binding</keyword>
<dbReference type="FunFam" id="1.10.10.10:FF:000001">
    <property type="entry name" value="LysR family transcriptional regulator"/>
    <property type="match status" value="1"/>
</dbReference>
<feature type="domain" description="HTH lysR-type" evidence="5">
    <location>
        <begin position="1"/>
        <end position="58"/>
    </location>
</feature>
<dbReference type="InterPro" id="IPR005119">
    <property type="entry name" value="LysR_subst-bd"/>
</dbReference>
<accession>A0A640WI76</accession>
<keyword evidence="7" id="KW-1185">Reference proteome</keyword>
<dbReference type="Proteomes" id="UP000466024">
    <property type="component" value="Unassembled WGS sequence"/>
</dbReference>
<dbReference type="RefSeq" id="WP_149433416.1">
    <property type="nucleotide sequence ID" value="NZ_VTPX01000001.1"/>
</dbReference>
<dbReference type="InterPro" id="IPR036390">
    <property type="entry name" value="WH_DNA-bd_sf"/>
</dbReference>
<reference evidence="6 7" key="1">
    <citation type="submission" date="2019-08" db="EMBL/GenBank/DDBJ databases">
        <title>Bioinformatics analysis of the strain L3 and L5.</title>
        <authorList>
            <person name="Li X."/>
        </authorList>
    </citation>
    <scope>NUCLEOTIDE SEQUENCE [LARGE SCALE GENOMIC DNA]</scope>
    <source>
        <strain evidence="6 7">L3</strain>
    </source>
</reference>
<dbReference type="Pfam" id="PF00126">
    <property type="entry name" value="HTH_1"/>
    <property type="match status" value="1"/>
</dbReference>
<name>A0A640WI76_9GAMM</name>
<evidence type="ECO:0000256" key="2">
    <source>
        <dbReference type="ARBA" id="ARBA00023015"/>
    </source>
</evidence>
<organism evidence="6 7">
    <name type="scientific">Salinicola corii</name>
    <dbReference type="NCBI Taxonomy" id="2606937"/>
    <lineage>
        <taxon>Bacteria</taxon>
        <taxon>Pseudomonadati</taxon>
        <taxon>Pseudomonadota</taxon>
        <taxon>Gammaproteobacteria</taxon>
        <taxon>Oceanospirillales</taxon>
        <taxon>Halomonadaceae</taxon>
        <taxon>Salinicola</taxon>
    </lineage>
</organism>
<dbReference type="PROSITE" id="PS50931">
    <property type="entry name" value="HTH_LYSR"/>
    <property type="match status" value="1"/>
</dbReference>
<protein>
    <submittedName>
        <fullName evidence="6">LysR family transcriptional regulator</fullName>
    </submittedName>
</protein>
<dbReference type="Gene3D" id="1.10.10.10">
    <property type="entry name" value="Winged helix-like DNA-binding domain superfamily/Winged helix DNA-binding domain"/>
    <property type="match status" value="1"/>
</dbReference>
<dbReference type="CDD" id="cd08414">
    <property type="entry name" value="PBP2_LTTR_aromatics_like"/>
    <property type="match status" value="1"/>
</dbReference>
<dbReference type="Gene3D" id="3.40.190.10">
    <property type="entry name" value="Periplasmic binding protein-like II"/>
    <property type="match status" value="2"/>
</dbReference>